<protein>
    <submittedName>
        <fullName evidence="3">Histidine phosphatase family protein</fullName>
        <ecNumber evidence="3">3.1.3.-</ecNumber>
    </submittedName>
</protein>
<keyword evidence="3" id="KW-0378">Hydrolase</keyword>
<comment type="caution">
    <text evidence="3">The sequence shown here is derived from an EMBL/GenBank/DDBJ whole genome shotgun (WGS) entry which is preliminary data.</text>
</comment>
<evidence type="ECO:0000256" key="1">
    <source>
        <dbReference type="ARBA" id="ARBA00023152"/>
    </source>
</evidence>
<reference evidence="3 4" key="1">
    <citation type="submission" date="2023-06" db="EMBL/GenBank/DDBJ databases">
        <title>Identification and characterization of horizontal gene transfer across gut microbiota members of farm animals based on homology search.</title>
        <authorList>
            <person name="Schwarzerova J."/>
            <person name="Nykrynova M."/>
            <person name="Jureckova K."/>
            <person name="Cejkova D."/>
            <person name="Rychlik I."/>
        </authorList>
    </citation>
    <scope>NUCLEOTIDE SEQUENCE [LARGE SCALE GENOMIC DNA]</scope>
    <source>
        <strain evidence="3 4">ET39</strain>
    </source>
</reference>
<dbReference type="PANTHER" id="PTHR48100:SF1">
    <property type="entry name" value="HISTIDINE PHOSPHATASE FAMILY PROTEIN-RELATED"/>
    <property type="match status" value="1"/>
</dbReference>
<name>A0ABT7UCV0_9FIRM</name>
<dbReference type="EC" id="3.1.3.-" evidence="3"/>
<dbReference type="EMBL" id="JAUDCG010000029">
    <property type="protein sequence ID" value="MDM8157447.1"/>
    <property type="molecule type" value="Genomic_DNA"/>
</dbReference>
<dbReference type="SUPFAM" id="SSF53254">
    <property type="entry name" value="Phosphoglycerate mutase-like"/>
    <property type="match status" value="1"/>
</dbReference>
<dbReference type="Proteomes" id="UP001529340">
    <property type="component" value="Unassembled WGS sequence"/>
</dbReference>
<reference evidence="3 4" key="3">
    <citation type="submission" date="2023-06" db="EMBL/GenBank/DDBJ databases">
        <authorList>
            <person name="Zeman M."/>
            <person name="Kubasova T."/>
            <person name="Jahodarova E."/>
            <person name="Nykrynova M."/>
            <person name="Rychlik I."/>
        </authorList>
    </citation>
    <scope>NUCLEOTIDE SEQUENCE [LARGE SCALE GENOMIC DNA]</scope>
    <source>
        <strain evidence="3 4">ET39</strain>
    </source>
</reference>
<evidence type="ECO:0000313" key="3">
    <source>
        <dbReference type="EMBL" id="MDM8157447.1"/>
    </source>
</evidence>
<dbReference type="PROSITE" id="PS00175">
    <property type="entry name" value="PG_MUTASE"/>
    <property type="match status" value="1"/>
</dbReference>
<dbReference type="SMART" id="SM00855">
    <property type="entry name" value="PGAM"/>
    <property type="match status" value="1"/>
</dbReference>
<dbReference type="CDD" id="cd07067">
    <property type="entry name" value="HP_PGM_like"/>
    <property type="match status" value="1"/>
</dbReference>
<keyword evidence="2" id="KW-0413">Isomerase</keyword>
<gene>
    <name evidence="3" type="ORF">QUV96_07340</name>
</gene>
<dbReference type="PANTHER" id="PTHR48100">
    <property type="entry name" value="BROAD-SPECIFICITY PHOSPHATASE YOR283W-RELATED"/>
    <property type="match status" value="1"/>
</dbReference>
<dbReference type="Pfam" id="PF00300">
    <property type="entry name" value="His_Phos_1"/>
    <property type="match status" value="1"/>
</dbReference>
<dbReference type="InterPro" id="IPR050275">
    <property type="entry name" value="PGM_Phosphatase"/>
</dbReference>
<dbReference type="RefSeq" id="WP_289607899.1">
    <property type="nucleotide sequence ID" value="NZ_JAUDCG010000029.1"/>
</dbReference>
<evidence type="ECO:0000256" key="2">
    <source>
        <dbReference type="ARBA" id="ARBA00023235"/>
    </source>
</evidence>
<dbReference type="Gene3D" id="3.40.50.1240">
    <property type="entry name" value="Phosphoglycerate mutase-like"/>
    <property type="match status" value="1"/>
</dbReference>
<sequence>MIYIVRHGETQWNAEGRIQGRQDIELNEKGRQQMERAARELAGRRFQVMITSPLARAKESGAILAQSVEIGEVLEDERLIEREFGELDGARFSEDVRHRLYQEKVQGAESLEAVGERMFAAVTAYAEAYEGDLLIVSHGSAITQLLKRIDPSLQPVHIHLNNASISLVERCDGALRVVDYNMDAAYLNGADGEDE</sequence>
<keyword evidence="1" id="KW-0324">Glycolysis</keyword>
<dbReference type="InterPro" id="IPR029033">
    <property type="entry name" value="His_PPase_superfam"/>
</dbReference>
<keyword evidence="4" id="KW-1185">Reference proteome</keyword>
<dbReference type="GO" id="GO:0016787">
    <property type="term" value="F:hydrolase activity"/>
    <property type="evidence" value="ECO:0007669"/>
    <property type="project" value="UniProtKB-KW"/>
</dbReference>
<organism evidence="3 4">
    <name type="scientific">Amedibacillus dolichus</name>
    <dbReference type="NCBI Taxonomy" id="31971"/>
    <lineage>
        <taxon>Bacteria</taxon>
        <taxon>Bacillati</taxon>
        <taxon>Bacillota</taxon>
        <taxon>Erysipelotrichia</taxon>
        <taxon>Erysipelotrichales</taxon>
        <taxon>Erysipelotrichaceae</taxon>
        <taxon>Amedibacillus</taxon>
    </lineage>
</organism>
<proteinExistence type="predicted"/>
<evidence type="ECO:0000313" key="4">
    <source>
        <dbReference type="Proteomes" id="UP001529340"/>
    </source>
</evidence>
<accession>A0ABT7UCV0</accession>
<dbReference type="InterPro" id="IPR013078">
    <property type="entry name" value="His_Pase_superF_clade-1"/>
</dbReference>
<reference evidence="4" key="2">
    <citation type="submission" date="2023-06" db="EMBL/GenBank/DDBJ databases">
        <title>Identification and characterization of horizontal gene transfer across gut microbiota members of farm animals based on homology search.</title>
        <authorList>
            <person name="Zeman M."/>
            <person name="Kubasova T."/>
            <person name="Jahodarova E."/>
            <person name="Nykrynova M."/>
            <person name="Rychlik I."/>
        </authorList>
    </citation>
    <scope>NUCLEOTIDE SEQUENCE [LARGE SCALE GENOMIC DNA]</scope>
    <source>
        <strain evidence="4">ET39</strain>
    </source>
</reference>
<dbReference type="InterPro" id="IPR001345">
    <property type="entry name" value="PG/BPGM_mutase_AS"/>
</dbReference>